<feature type="signal peptide" evidence="1">
    <location>
        <begin position="1"/>
        <end position="21"/>
    </location>
</feature>
<feature type="chain" id="PRO_5036751089" description="Lipoprotein" evidence="1">
    <location>
        <begin position="22"/>
        <end position="212"/>
    </location>
</feature>
<name>A0A941J0X1_9BACT</name>
<evidence type="ECO:0000256" key="1">
    <source>
        <dbReference type="SAM" id="SignalP"/>
    </source>
</evidence>
<accession>A0A941J0X1</accession>
<dbReference type="AlphaFoldDB" id="A0A941J0X1"/>
<reference evidence="2" key="2">
    <citation type="submission" date="2021-04" db="EMBL/GenBank/DDBJ databases">
        <authorList>
            <person name="Zhang T."/>
            <person name="Zhang Y."/>
            <person name="Lu D."/>
            <person name="Zuo D."/>
            <person name="Du Z."/>
        </authorList>
    </citation>
    <scope>NUCLEOTIDE SEQUENCE</scope>
    <source>
        <strain evidence="2">JR1</strain>
    </source>
</reference>
<dbReference type="RefSeq" id="WP_212193401.1">
    <property type="nucleotide sequence ID" value="NZ_JAGTAR010000077.1"/>
</dbReference>
<reference evidence="2" key="1">
    <citation type="journal article" date="2018" name="Int. J. Syst. Evol. Microbiol.">
        <title>Carboxylicivirga sediminis sp. nov., isolated from coastal sediment.</title>
        <authorList>
            <person name="Wang F.Q."/>
            <person name="Ren L.H."/>
            <person name="Zou R.J."/>
            <person name="Sun Y.Z."/>
            <person name="Liu X.J."/>
            <person name="Jiang F."/>
            <person name="Liu L.J."/>
        </authorList>
    </citation>
    <scope>NUCLEOTIDE SEQUENCE</scope>
    <source>
        <strain evidence="2">JR1</strain>
    </source>
</reference>
<dbReference type="Proteomes" id="UP000679220">
    <property type="component" value="Unassembled WGS sequence"/>
</dbReference>
<dbReference type="PROSITE" id="PS51257">
    <property type="entry name" value="PROKAR_LIPOPROTEIN"/>
    <property type="match status" value="1"/>
</dbReference>
<keyword evidence="3" id="KW-1185">Reference proteome</keyword>
<proteinExistence type="predicted"/>
<comment type="caution">
    <text evidence="2">The sequence shown here is derived from an EMBL/GenBank/DDBJ whole genome shotgun (WGS) entry which is preliminary data.</text>
</comment>
<evidence type="ECO:0000313" key="2">
    <source>
        <dbReference type="EMBL" id="MBR8538378.1"/>
    </source>
</evidence>
<gene>
    <name evidence="2" type="ORF">KDU71_22595</name>
</gene>
<organism evidence="2 3">
    <name type="scientific">Carboxylicivirga sediminis</name>
    <dbReference type="NCBI Taxonomy" id="2006564"/>
    <lineage>
        <taxon>Bacteria</taxon>
        <taxon>Pseudomonadati</taxon>
        <taxon>Bacteroidota</taxon>
        <taxon>Bacteroidia</taxon>
        <taxon>Marinilabiliales</taxon>
        <taxon>Marinilabiliaceae</taxon>
        <taxon>Carboxylicivirga</taxon>
    </lineage>
</organism>
<protein>
    <recommendedName>
        <fullName evidence="4">Lipoprotein</fullName>
    </recommendedName>
</protein>
<keyword evidence="1" id="KW-0732">Signal</keyword>
<evidence type="ECO:0000313" key="3">
    <source>
        <dbReference type="Proteomes" id="UP000679220"/>
    </source>
</evidence>
<sequence length="212" mass="24487">MGKVFRLIVLSTLITFGCSIAENEEDVNMERYISSVNSTYYTNYHGDKITLISKFDLSKFDSISIISPTNSVSNSNFGTDYIQFEPNNRLKKGIHHYEIKFWKGAFHYCYTDSFYIKVQDFTISNMNTNFMIVGENKIYYDTGIFPIEKSRLTSNNQDLTLQKVQDGYYIVTAKKVGIVDLKIEVEIENSLVPYGSMLFRVVDKDTKIKEII</sequence>
<evidence type="ECO:0008006" key="4">
    <source>
        <dbReference type="Google" id="ProtNLM"/>
    </source>
</evidence>
<dbReference type="EMBL" id="JAGTAR010000077">
    <property type="protein sequence ID" value="MBR8538378.1"/>
    <property type="molecule type" value="Genomic_DNA"/>
</dbReference>